<name>A0ACD3QRE3_LARCR</name>
<sequence>MNSLVMRLRHTVHLLLVGMMTNYVWMLPAPSRVSMESVGMRHVLKWCPLQASCDAAVLYSVQFQGEFELSVLNGSWVDAPECQQTPHAHCDLTFDLGSDSDYNLRVRAQCESQRSAWTELSAPFNRRDTVLMAPEMAVTAVGDTLHVTFDELPLTAVVMVTVWKTGEDLQAAVYPMPAEQKLFHLDALQEGAVYCVTAQTVMGSNLHSSSTDTQCVPITGPDAAWKKPTTVTVTVIFVAALLFSVFWSFIHCRPDACQTYFHKEPLPHSLKPDWDFSTPMSPEEAELCEAIHVVPSAD</sequence>
<gene>
    <name evidence="1" type="ORF">E3U43_002536</name>
</gene>
<organism evidence="1 2">
    <name type="scientific">Larimichthys crocea</name>
    <name type="common">Large yellow croaker</name>
    <name type="synonym">Pseudosciaena crocea</name>
    <dbReference type="NCBI Taxonomy" id="215358"/>
    <lineage>
        <taxon>Eukaryota</taxon>
        <taxon>Metazoa</taxon>
        <taxon>Chordata</taxon>
        <taxon>Craniata</taxon>
        <taxon>Vertebrata</taxon>
        <taxon>Euteleostomi</taxon>
        <taxon>Actinopterygii</taxon>
        <taxon>Neopterygii</taxon>
        <taxon>Teleostei</taxon>
        <taxon>Neoteleostei</taxon>
        <taxon>Acanthomorphata</taxon>
        <taxon>Eupercaria</taxon>
        <taxon>Sciaenidae</taxon>
        <taxon>Larimichthys</taxon>
    </lineage>
</organism>
<accession>A0ACD3QRE3</accession>
<comment type="caution">
    <text evidence="1">The sequence shown here is derived from an EMBL/GenBank/DDBJ whole genome shotgun (WGS) entry which is preliminary data.</text>
</comment>
<proteinExistence type="predicted"/>
<dbReference type="EMBL" id="CM011688">
    <property type="protein sequence ID" value="TMS09877.1"/>
    <property type="molecule type" value="Genomic_DNA"/>
</dbReference>
<dbReference type="Proteomes" id="UP000793456">
    <property type="component" value="Chromosome XV"/>
</dbReference>
<keyword evidence="2" id="KW-1185">Reference proteome</keyword>
<evidence type="ECO:0000313" key="1">
    <source>
        <dbReference type="EMBL" id="TMS09877.1"/>
    </source>
</evidence>
<protein>
    <submittedName>
        <fullName evidence="1">Uncharacterized protein</fullName>
    </submittedName>
</protein>
<reference evidence="1" key="1">
    <citation type="submission" date="2018-11" db="EMBL/GenBank/DDBJ databases">
        <title>The sequence and de novo assembly of Larimichthys crocea genome using PacBio and Hi-C technologies.</title>
        <authorList>
            <person name="Xu P."/>
            <person name="Chen B."/>
            <person name="Zhou Z."/>
            <person name="Ke Q."/>
            <person name="Wu Y."/>
            <person name="Bai H."/>
            <person name="Pu F."/>
        </authorList>
    </citation>
    <scope>NUCLEOTIDE SEQUENCE</scope>
    <source>
        <tissue evidence="1">Muscle</tissue>
    </source>
</reference>
<evidence type="ECO:0000313" key="2">
    <source>
        <dbReference type="Proteomes" id="UP000793456"/>
    </source>
</evidence>